<gene>
    <name evidence="1" type="ordered locus">CA_C0493</name>
</gene>
<dbReference type="AlphaFoldDB" id="Q97LR1"/>
<dbReference type="PATRIC" id="fig|272562.8.peg.692"/>
<dbReference type="eggNOG" id="COG0864">
    <property type="taxonomic scope" value="Bacteria"/>
</dbReference>
<protein>
    <submittedName>
        <fullName evidence="1">Uncharcterized small conserved protein, YhhG family</fullName>
    </submittedName>
</protein>
<dbReference type="OrthoDB" id="1634058at2"/>
<keyword evidence="2" id="KW-1185">Reference proteome</keyword>
<accession>Q97LR1</accession>
<dbReference type="RefSeq" id="WP_010963815.1">
    <property type="nucleotide sequence ID" value="NC_003030.1"/>
</dbReference>
<dbReference type="InterPro" id="IPR013321">
    <property type="entry name" value="Arc_rbn_hlx_hlx"/>
</dbReference>
<dbReference type="Gene3D" id="1.10.1220.10">
    <property type="entry name" value="Met repressor-like"/>
    <property type="match status" value="1"/>
</dbReference>
<dbReference type="GeneID" id="44997002"/>
<organism evidence="1 2">
    <name type="scientific">Clostridium acetobutylicum (strain ATCC 824 / DSM 792 / JCM 1419 / IAM 19013 / LMG 5710 / NBRC 13948 / NRRL B-527 / VKM B-1787 / 2291 / W)</name>
    <dbReference type="NCBI Taxonomy" id="272562"/>
    <lineage>
        <taxon>Bacteria</taxon>
        <taxon>Bacillati</taxon>
        <taxon>Bacillota</taxon>
        <taxon>Clostridia</taxon>
        <taxon>Eubacteriales</taxon>
        <taxon>Clostridiaceae</taxon>
        <taxon>Clostridium</taxon>
    </lineage>
</organism>
<dbReference type="PIR" id="F96960">
    <property type="entry name" value="F96960"/>
</dbReference>
<evidence type="ECO:0000313" key="2">
    <source>
        <dbReference type="Proteomes" id="UP000000814"/>
    </source>
</evidence>
<proteinExistence type="predicted"/>
<dbReference type="KEGG" id="cac:CA_C0493"/>
<dbReference type="EMBL" id="AE001437">
    <property type="protein sequence ID" value="AAK78473.1"/>
    <property type="molecule type" value="Genomic_DNA"/>
</dbReference>
<dbReference type="CDD" id="cd22231">
    <property type="entry name" value="RHH_NikR_HicB-like"/>
    <property type="match status" value="1"/>
</dbReference>
<evidence type="ECO:0000313" key="1">
    <source>
        <dbReference type="EMBL" id="AAK78473.1"/>
    </source>
</evidence>
<reference evidence="1 2" key="1">
    <citation type="journal article" date="2001" name="J. Bacteriol.">
        <title>Genome sequence and comparative analysis of the solvent-producing bacterium Clostridium acetobutylicum.</title>
        <authorList>
            <person name="Nolling J."/>
            <person name="Breton G."/>
            <person name="Omelchenko M.V."/>
            <person name="Makarova K.S."/>
            <person name="Zeng Q."/>
            <person name="Gibson R."/>
            <person name="Lee H.M."/>
            <person name="Dubois J."/>
            <person name="Qiu D."/>
            <person name="Hitti J."/>
            <person name="Wolf Y.I."/>
            <person name="Tatusov R.L."/>
            <person name="Sabathe F."/>
            <person name="Doucette-Stamm L."/>
            <person name="Soucaille P."/>
            <person name="Daly M.J."/>
            <person name="Bennett G.N."/>
            <person name="Koonin E.V."/>
            <person name="Smith D.R."/>
        </authorList>
    </citation>
    <scope>NUCLEOTIDE SEQUENCE [LARGE SCALE GENOMIC DNA]</scope>
    <source>
        <strain evidence="2">ATCC 824 / DSM 792 / JCM 1419 / LMG 5710 / VKM B-1787</strain>
    </source>
</reference>
<dbReference type="HOGENOM" id="CLU_172321_0_0_9"/>
<dbReference type="Proteomes" id="UP000000814">
    <property type="component" value="Chromosome"/>
</dbReference>
<sequence length="106" mass="12427">MSSSKRLVVNLSETLYDEFNKALKEDCKKRSEFIREAIILYIEERKKLQQIELVKKGYSEMAKLNIEICECGFSSDLEDLNQYEVMLSESDLLDDNSGKTRRYILC</sequence>
<name>Q97LR1_CLOAB</name>
<dbReference type="STRING" id="272562.CA_C0493"/>
<dbReference type="GO" id="GO:0006355">
    <property type="term" value="P:regulation of DNA-templated transcription"/>
    <property type="evidence" value="ECO:0007669"/>
    <property type="project" value="InterPro"/>
</dbReference>